<sequence>MPWLEQRNLMVNAREEEEEDWITGKIHRRGNTTDMKGGGLTGRRSSGGAGKLLKGSTSSICLFLLLLSTKFGVCYPTWGLARAQQCIGGRESALLDVFTITCILLRLRGGAEDDIAMNDALKREAQDASAGALTALTKQQLRDELQRRGCDVLGAKSVLQIRLERVLKEEDPVANVQATPMVSGEVLQKVDQEMMDVDATGAGRAGDRRTIALSPTDAIRKRPDTQVLIFHRALDRSLDLFPVSRKPPRLLTKNAGL</sequence>
<protein>
    <recommendedName>
        <fullName evidence="1">SAP domain-containing protein</fullName>
    </recommendedName>
</protein>
<dbReference type="Gene3D" id="1.10.720.30">
    <property type="entry name" value="SAP domain"/>
    <property type="match status" value="1"/>
</dbReference>
<gene>
    <name evidence="2" type="ORF">GUITHDRAFT_139874</name>
</gene>
<dbReference type="RefSeq" id="XP_005831311.1">
    <property type="nucleotide sequence ID" value="XM_005831254.1"/>
</dbReference>
<dbReference type="Proteomes" id="UP000011087">
    <property type="component" value="Unassembled WGS sequence"/>
</dbReference>
<feature type="domain" description="SAP" evidence="1">
    <location>
        <begin position="133"/>
        <end position="167"/>
    </location>
</feature>
<dbReference type="EnsemblProtists" id="EKX44331">
    <property type="protein sequence ID" value="EKX44331"/>
    <property type="gene ID" value="GUITHDRAFT_139874"/>
</dbReference>
<dbReference type="GeneID" id="17300915"/>
<evidence type="ECO:0000313" key="2">
    <source>
        <dbReference type="EMBL" id="EKX44331.1"/>
    </source>
</evidence>
<evidence type="ECO:0000313" key="4">
    <source>
        <dbReference type="Proteomes" id="UP000011087"/>
    </source>
</evidence>
<accession>L1J744</accession>
<dbReference type="InterPro" id="IPR036361">
    <property type="entry name" value="SAP_dom_sf"/>
</dbReference>
<reference evidence="2 4" key="1">
    <citation type="journal article" date="2012" name="Nature">
        <title>Algal genomes reveal evolutionary mosaicism and the fate of nucleomorphs.</title>
        <authorList>
            <consortium name="DOE Joint Genome Institute"/>
            <person name="Curtis B.A."/>
            <person name="Tanifuji G."/>
            <person name="Burki F."/>
            <person name="Gruber A."/>
            <person name="Irimia M."/>
            <person name="Maruyama S."/>
            <person name="Arias M.C."/>
            <person name="Ball S.G."/>
            <person name="Gile G.H."/>
            <person name="Hirakawa Y."/>
            <person name="Hopkins J.F."/>
            <person name="Kuo A."/>
            <person name="Rensing S.A."/>
            <person name="Schmutz J."/>
            <person name="Symeonidi A."/>
            <person name="Elias M."/>
            <person name="Eveleigh R.J."/>
            <person name="Herman E.K."/>
            <person name="Klute M.J."/>
            <person name="Nakayama T."/>
            <person name="Obornik M."/>
            <person name="Reyes-Prieto A."/>
            <person name="Armbrust E.V."/>
            <person name="Aves S.J."/>
            <person name="Beiko R.G."/>
            <person name="Coutinho P."/>
            <person name="Dacks J.B."/>
            <person name="Durnford D.G."/>
            <person name="Fast N.M."/>
            <person name="Green B.R."/>
            <person name="Grisdale C.J."/>
            <person name="Hempel F."/>
            <person name="Henrissat B."/>
            <person name="Hoppner M.P."/>
            <person name="Ishida K."/>
            <person name="Kim E."/>
            <person name="Koreny L."/>
            <person name="Kroth P.G."/>
            <person name="Liu Y."/>
            <person name="Malik S.B."/>
            <person name="Maier U.G."/>
            <person name="McRose D."/>
            <person name="Mock T."/>
            <person name="Neilson J.A."/>
            <person name="Onodera N.T."/>
            <person name="Poole A.M."/>
            <person name="Pritham E.J."/>
            <person name="Richards T.A."/>
            <person name="Rocap G."/>
            <person name="Roy S.W."/>
            <person name="Sarai C."/>
            <person name="Schaack S."/>
            <person name="Shirato S."/>
            <person name="Slamovits C.H."/>
            <person name="Spencer D.F."/>
            <person name="Suzuki S."/>
            <person name="Worden A.Z."/>
            <person name="Zauner S."/>
            <person name="Barry K."/>
            <person name="Bell C."/>
            <person name="Bharti A.K."/>
            <person name="Crow J.A."/>
            <person name="Grimwood J."/>
            <person name="Kramer R."/>
            <person name="Lindquist E."/>
            <person name="Lucas S."/>
            <person name="Salamov A."/>
            <person name="McFadden G.I."/>
            <person name="Lane C.E."/>
            <person name="Keeling P.J."/>
            <person name="Gray M.W."/>
            <person name="Grigoriev I.V."/>
            <person name="Archibald J.M."/>
        </authorList>
    </citation>
    <scope>NUCLEOTIDE SEQUENCE</scope>
    <source>
        <strain evidence="2 4">CCMP2712</strain>
    </source>
</reference>
<name>L1J744_GUITC</name>
<dbReference type="KEGG" id="gtt:GUITHDRAFT_139874"/>
<evidence type="ECO:0000259" key="1">
    <source>
        <dbReference type="PROSITE" id="PS50800"/>
    </source>
</evidence>
<reference evidence="3" key="3">
    <citation type="submission" date="2015-06" db="UniProtKB">
        <authorList>
            <consortium name="EnsemblProtists"/>
        </authorList>
    </citation>
    <scope>IDENTIFICATION</scope>
</reference>
<dbReference type="EMBL" id="JH993005">
    <property type="protein sequence ID" value="EKX44331.1"/>
    <property type="molecule type" value="Genomic_DNA"/>
</dbReference>
<keyword evidence="4" id="KW-1185">Reference proteome</keyword>
<dbReference type="PROSITE" id="PS50800">
    <property type="entry name" value="SAP"/>
    <property type="match status" value="1"/>
</dbReference>
<dbReference type="AlphaFoldDB" id="L1J744"/>
<dbReference type="HOGENOM" id="CLU_1083579_0_0_1"/>
<reference evidence="4" key="2">
    <citation type="submission" date="2012-11" db="EMBL/GenBank/DDBJ databases">
        <authorList>
            <person name="Kuo A."/>
            <person name="Curtis B.A."/>
            <person name="Tanifuji G."/>
            <person name="Burki F."/>
            <person name="Gruber A."/>
            <person name="Irimia M."/>
            <person name="Maruyama S."/>
            <person name="Arias M.C."/>
            <person name="Ball S.G."/>
            <person name="Gile G.H."/>
            <person name="Hirakawa Y."/>
            <person name="Hopkins J.F."/>
            <person name="Rensing S.A."/>
            <person name="Schmutz J."/>
            <person name="Symeonidi A."/>
            <person name="Elias M."/>
            <person name="Eveleigh R.J."/>
            <person name="Herman E.K."/>
            <person name="Klute M.J."/>
            <person name="Nakayama T."/>
            <person name="Obornik M."/>
            <person name="Reyes-Prieto A."/>
            <person name="Armbrust E.V."/>
            <person name="Aves S.J."/>
            <person name="Beiko R.G."/>
            <person name="Coutinho P."/>
            <person name="Dacks J.B."/>
            <person name="Durnford D.G."/>
            <person name="Fast N.M."/>
            <person name="Green B.R."/>
            <person name="Grisdale C."/>
            <person name="Hempe F."/>
            <person name="Henrissat B."/>
            <person name="Hoppner M.P."/>
            <person name="Ishida K.-I."/>
            <person name="Kim E."/>
            <person name="Koreny L."/>
            <person name="Kroth P.G."/>
            <person name="Liu Y."/>
            <person name="Malik S.-B."/>
            <person name="Maier U.G."/>
            <person name="McRose D."/>
            <person name="Mock T."/>
            <person name="Neilson J.A."/>
            <person name="Onodera N.T."/>
            <person name="Poole A.M."/>
            <person name="Pritham E.J."/>
            <person name="Richards T.A."/>
            <person name="Rocap G."/>
            <person name="Roy S.W."/>
            <person name="Sarai C."/>
            <person name="Schaack S."/>
            <person name="Shirato S."/>
            <person name="Slamovits C.H."/>
            <person name="Spencer D.F."/>
            <person name="Suzuki S."/>
            <person name="Worden A.Z."/>
            <person name="Zauner S."/>
            <person name="Barry K."/>
            <person name="Bell C."/>
            <person name="Bharti A.K."/>
            <person name="Crow J.A."/>
            <person name="Grimwood J."/>
            <person name="Kramer R."/>
            <person name="Lindquist E."/>
            <person name="Lucas S."/>
            <person name="Salamov A."/>
            <person name="McFadden G.I."/>
            <person name="Lane C.E."/>
            <person name="Keeling P.J."/>
            <person name="Gray M.W."/>
            <person name="Grigoriev I.V."/>
            <person name="Archibald J.M."/>
        </authorList>
    </citation>
    <scope>NUCLEOTIDE SEQUENCE</scope>
    <source>
        <strain evidence="4">CCMP2712</strain>
    </source>
</reference>
<proteinExistence type="predicted"/>
<organism evidence="2">
    <name type="scientific">Guillardia theta (strain CCMP2712)</name>
    <name type="common">Cryptophyte</name>
    <dbReference type="NCBI Taxonomy" id="905079"/>
    <lineage>
        <taxon>Eukaryota</taxon>
        <taxon>Cryptophyceae</taxon>
        <taxon>Pyrenomonadales</taxon>
        <taxon>Geminigeraceae</taxon>
        <taxon>Guillardia</taxon>
    </lineage>
</organism>
<dbReference type="PaxDb" id="55529-EKX44331"/>
<evidence type="ECO:0000313" key="3">
    <source>
        <dbReference type="EnsemblProtists" id="EKX44331"/>
    </source>
</evidence>
<dbReference type="InterPro" id="IPR003034">
    <property type="entry name" value="SAP_dom"/>
</dbReference>